<protein>
    <recommendedName>
        <fullName evidence="3">PIN domain-containing protein</fullName>
    </recommendedName>
</protein>
<name>A0A3G2R870_9FIRM</name>
<dbReference type="Proteomes" id="UP000280960">
    <property type="component" value="Chromosome"/>
</dbReference>
<dbReference type="KEGG" id="bacg:D2962_15035"/>
<dbReference type="AlphaFoldDB" id="A0A3G2R870"/>
<dbReference type="SUPFAM" id="SSF88723">
    <property type="entry name" value="PIN domain-like"/>
    <property type="match status" value="1"/>
</dbReference>
<keyword evidence="2" id="KW-1185">Reference proteome</keyword>
<proteinExistence type="predicted"/>
<gene>
    <name evidence="1" type="ORF">D2962_15035</name>
</gene>
<dbReference type="Gene3D" id="3.40.50.1010">
    <property type="entry name" value="5'-nuclease"/>
    <property type="match status" value="1"/>
</dbReference>
<accession>A0A3G2R870</accession>
<evidence type="ECO:0000313" key="1">
    <source>
        <dbReference type="EMBL" id="AYO31734.1"/>
    </source>
</evidence>
<dbReference type="EMBL" id="CP033169">
    <property type="protein sequence ID" value="AYO31734.1"/>
    <property type="molecule type" value="Genomic_DNA"/>
</dbReference>
<dbReference type="InterPro" id="IPR029060">
    <property type="entry name" value="PIN-like_dom_sf"/>
</dbReference>
<evidence type="ECO:0008006" key="3">
    <source>
        <dbReference type="Google" id="ProtNLM"/>
    </source>
</evidence>
<sequence length="89" mass="10248">MEPKTAWEQVKTFRSIFEVMEPGEDTLDYLEKIVLTHSAKGASIFDSLLVAMMQSRGISNICTYNTKDFEKYKDIIVKTPEEILEVNLQ</sequence>
<organism evidence="1 2">
    <name type="scientific">Biomaibacter acetigenes</name>
    <dbReference type="NCBI Taxonomy" id="2316383"/>
    <lineage>
        <taxon>Bacteria</taxon>
        <taxon>Bacillati</taxon>
        <taxon>Bacillota</taxon>
        <taxon>Clostridia</taxon>
        <taxon>Thermosediminibacterales</taxon>
        <taxon>Tepidanaerobacteraceae</taxon>
        <taxon>Biomaibacter</taxon>
    </lineage>
</organism>
<evidence type="ECO:0000313" key="2">
    <source>
        <dbReference type="Proteomes" id="UP000280960"/>
    </source>
</evidence>
<reference evidence="1 2" key="1">
    <citation type="submission" date="2018-10" db="EMBL/GenBank/DDBJ databases">
        <authorList>
            <person name="Zhang X."/>
        </authorList>
    </citation>
    <scope>NUCLEOTIDE SEQUENCE [LARGE SCALE GENOMIC DNA]</scope>
    <source>
        <strain evidence="1 2">SK-G1</strain>
    </source>
</reference>